<dbReference type="Proteomes" id="UP000299102">
    <property type="component" value="Unassembled WGS sequence"/>
</dbReference>
<gene>
    <name evidence="2" type="ORF">EVAR_19529_1</name>
</gene>
<dbReference type="EMBL" id="BGZK01000169">
    <property type="protein sequence ID" value="GBP25049.1"/>
    <property type="molecule type" value="Genomic_DNA"/>
</dbReference>
<evidence type="ECO:0000313" key="3">
    <source>
        <dbReference type="Proteomes" id="UP000299102"/>
    </source>
</evidence>
<comment type="caution">
    <text evidence="2">The sequence shown here is derived from an EMBL/GenBank/DDBJ whole genome shotgun (WGS) entry which is preliminary data.</text>
</comment>
<protein>
    <submittedName>
        <fullName evidence="2">Uncharacterized protein</fullName>
    </submittedName>
</protein>
<proteinExistence type="predicted"/>
<evidence type="ECO:0000313" key="2">
    <source>
        <dbReference type="EMBL" id="GBP25049.1"/>
    </source>
</evidence>
<dbReference type="AlphaFoldDB" id="A0A4C1UFD1"/>
<accession>A0A4C1UFD1</accession>
<sequence>MPHSPHVPRSTGPAPAAPPEAGGRGRCLVSDYRPPPARRVPAHRRERSRLIKVEGRHLESRNFGAKFLSNLLPDGATSTNVRSFRAPECEHAIELKLVYLSARPLKEHILAKKLPRFFKMSLLKRRTDDLSFLSLYPMSSYRSRNSLRHKRRSYDWVEFSLKKIINEQRWRRPPPMMRKVLVRGGDAPKFCTRITLSTLCGRFTPPSIATMKI</sequence>
<reference evidence="2 3" key="1">
    <citation type="journal article" date="2019" name="Commun. Biol.">
        <title>The bagworm genome reveals a unique fibroin gene that provides high tensile strength.</title>
        <authorList>
            <person name="Kono N."/>
            <person name="Nakamura H."/>
            <person name="Ohtoshi R."/>
            <person name="Tomita M."/>
            <person name="Numata K."/>
            <person name="Arakawa K."/>
        </authorList>
    </citation>
    <scope>NUCLEOTIDE SEQUENCE [LARGE SCALE GENOMIC DNA]</scope>
</reference>
<feature type="region of interest" description="Disordered" evidence="1">
    <location>
        <begin position="1"/>
        <end position="46"/>
    </location>
</feature>
<organism evidence="2 3">
    <name type="scientific">Eumeta variegata</name>
    <name type="common">Bagworm moth</name>
    <name type="synonym">Eumeta japonica</name>
    <dbReference type="NCBI Taxonomy" id="151549"/>
    <lineage>
        <taxon>Eukaryota</taxon>
        <taxon>Metazoa</taxon>
        <taxon>Ecdysozoa</taxon>
        <taxon>Arthropoda</taxon>
        <taxon>Hexapoda</taxon>
        <taxon>Insecta</taxon>
        <taxon>Pterygota</taxon>
        <taxon>Neoptera</taxon>
        <taxon>Endopterygota</taxon>
        <taxon>Lepidoptera</taxon>
        <taxon>Glossata</taxon>
        <taxon>Ditrysia</taxon>
        <taxon>Tineoidea</taxon>
        <taxon>Psychidae</taxon>
        <taxon>Oiketicinae</taxon>
        <taxon>Eumeta</taxon>
    </lineage>
</organism>
<evidence type="ECO:0000256" key="1">
    <source>
        <dbReference type="SAM" id="MobiDB-lite"/>
    </source>
</evidence>
<keyword evidence="3" id="KW-1185">Reference proteome</keyword>
<name>A0A4C1UFD1_EUMVA</name>